<dbReference type="AlphaFoldDB" id="A0A6B0GMN2"/>
<dbReference type="GO" id="GO:0032131">
    <property type="term" value="F:alkylated DNA binding"/>
    <property type="evidence" value="ECO:0007669"/>
    <property type="project" value="TreeGrafter"/>
</dbReference>
<gene>
    <name evidence="5" type="ORF">GQS65_16785</name>
</gene>
<dbReference type="GO" id="GO:0006285">
    <property type="term" value="P:base-excision repair, AP site formation"/>
    <property type="evidence" value="ECO:0007669"/>
    <property type="project" value="TreeGrafter"/>
</dbReference>
<evidence type="ECO:0000259" key="4">
    <source>
        <dbReference type="SMART" id="SM00478"/>
    </source>
</evidence>
<accession>A0A6B0GMN2</accession>
<name>A0A6B0GMN2_9EURY</name>
<evidence type="ECO:0000256" key="3">
    <source>
        <dbReference type="SAM" id="MobiDB-lite"/>
    </source>
</evidence>
<dbReference type="GO" id="GO:0032993">
    <property type="term" value="C:protein-DNA complex"/>
    <property type="evidence" value="ECO:0007669"/>
    <property type="project" value="TreeGrafter"/>
</dbReference>
<dbReference type="CDD" id="cd00056">
    <property type="entry name" value="ENDO3c"/>
    <property type="match status" value="1"/>
</dbReference>
<dbReference type="GO" id="GO:0006307">
    <property type="term" value="P:DNA alkylation repair"/>
    <property type="evidence" value="ECO:0007669"/>
    <property type="project" value="TreeGrafter"/>
</dbReference>
<organism evidence="5 6">
    <name type="scientific">Halomarina oriensis</name>
    <dbReference type="NCBI Taxonomy" id="671145"/>
    <lineage>
        <taxon>Archaea</taxon>
        <taxon>Methanobacteriati</taxon>
        <taxon>Methanobacteriota</taxon>
        <taxon>Stenosarchaea group</taxon>
        <taxon>Halobacteria</taxon>
        <taxon>Halobacteriales</taxon>
        <taxon>Natronomonadaceae</taxon>
        <taxon>Halomarina</taxon>
    </lineage>
</organism>
<proteinExistence type="predicted"/>
<dbReference type="InterPro" id="IPR011257">
    <property type="entry name" value="DNA_glycosylase"/>
</dbReference>
<dbReference type="OrthoDB" id="8200at2157"/>
<evidence type="ECO:0000256" key="1">
    <source>
        <dbReference type="ARBA" id="ARBA00022763"/>
    </source>
</evidence>
<sequence>MTDDGVTTGESDEETTERTPESVLRSDPVMAELWDRYGPVDLEAAVYDDEFERIVVSVVNQSVSTASANAVRERLWDVLDGEVTPDSIRAADDEAMREAGLSAGKVEYLHHIADAFDERDYSRDGLADHDDEAVVDLLTEIRGVGAWTARMYLLFALGREDVLPLGDLAVRRAIEDLYDAESRAEMRDVGAAWTPYRSYATVLLWRWYEDDDSAPLS</sequence>
<dbReference type="Gene3D" id="1.10.340.30">
    <property type="entry name" value="Hypothetical protein, domain 2"/>
    <property type="match status" value="1"/>
</dbReference>
<feature type="region of interest" description="Disordered" evidence="3">
    <location>
        <begin position="1"/>
        <end position="24"/>
    </location>
</feature>
<dbReference type="InterPro" id="IPR051912">
    <property type="entry name" value="Alkylbase_DNA_Glycosylase/TA"/>
</dbReference>
<dbReference type="GO" id="GO:0043916">
    <property type="term" value="F:DNA-7-methylguanine glycosylase activity"/>
    <property type="evidence" value="ECO:0007669"/>
    <property type="project" value="TreeGrafter"/>
</dbReference>
<evidence type="ECO:0000313" key="6">
    <source>
        <dbReference type="Proteomes" id="UP000451471"/>
    </source>
</evidence>
<dbReference type="Pfam" id="PF00730">
    <property type="entry name" value="HhH-GPD"/>
    <property type="match status" value="1"/>
</dbReference>
<feature type="domain" description="HhH-GPD" evidence="4">
    <location>
        <begin position="59"/>
        <end position="209"/>
    </location>
</feature>
<comment type="caution">
    <text evidence="5">The sequence shown here is derived from an EMBL/GenBank/DDBJ whole genome shotgun (WGS) entry which is preliminary data.</text>
</comment>
<evidence type="ECO:0000256" key="2">
    <source>
        <dbReference type="ARBA" id="ARBA00023204"/>
    </source>
</evidence>
<dbReference type="Gene3D" id="1.10.1670.40">
    <property type="match status" value="1"/>
</dbReference>
<dbReference type="SMART" id="SM00478">
    <property type="entry name" value="ENDO3c"/>
    <property type="match status" value="1"/>
</dbReference>
<dbReference type="PANTHER" id="PTHR43003:SF5">
    <property type="entry name" value="DNA-3-METHYLADENINE GLYCOSYLASE"/>
    <property type="match status" value="1"/>
</dbReference>
<reference evidence="5 6" key="1">
    <citation type="submission" date="2019-12" db="EMBL/GenBank/DDBJ databases">
        <title>Halocatena pleomorpha gen. nov. sp. nov., an extremely halophilic archaeon of family Halobacteriaceae isolated from saltpan soil.</title>
        <authorList>
            <person name="Pal Y."/>
            <person name="Verma A."/>
            <person name="Krishnamurthi S."/>
            <person name="Kumar P."/>
        </authorList>
    </citation>
    <scope>NUCLEOTIDE SEQUENCE [LARGE SCALE GENOMIC DNA]</scope>
    <source>
        <strain evidence="5 6">JCM 16495</strain>
    </source>
</reference>
<dbReference type="GO" id="GO:0008725">
    <property type="term" value="F:DNA-3-methyladenine glycosylase activity"/>
    <property type="evidence" value="ECO:0007669"/>
    <property type="project" value="TreeGrafter"/>
</dbReference>
<dbReference type="EMBL" id="WSZK01000030">
    <property type="protein sequence ID" value="MWG36122.1"/>
    <property type="molecule type" value="Genomic_DNA"/>
</dbReference>
<keyword evidence="1" id="KW-0227">DNA damage</keyword>
<dbReference type="Proteomes" id="UP000451471">
    <property type="component" value="Unassembled WGS sequence"/>
</dbReference>
<keyword evidence="6" id="KW-1185">Reference proteome</keyword>
<dbReference type="SUPFAM" id="SSF48150">
    <property type="entry name" value="DNA-glycosylase"/>
    <property type="match status" value="1"/>
</dbReference>
<protein>
    <submittedName>
        <fullName evidence="5">DNA-3-methyladenine glycosylase 2 family protein</fullName>
    </submittedName>
</protein>
<keyword evidence="2" id="KW-0234">DNA repair</keyword>
<dbReference type="InterPro" id="IPR003265">
    <property type="entry name" value="HhH-GPD_domain"/>
</dbReference>
<dbReference type="PANTHER" id="PTHR43003">
    <property type="entry name" value="DNA-3-METHYLADENINE GLYCOSYLASE"/>
    <property type="match status" value="1"/>
</dbReference>
<evidence type="ECO:0000313" key="5">
    <source>
        <dbReference type="EMBL" id="MWG36122.1"/>
    </source>
</evidence>